<dbReference type="Proteomes" id="UP000481033">
    <property type="component" value="Unassembled WGS sequence"/>
</dbReference>
<dbReference type="Pfam" id="PF00561">
    <property type="entry name" value="Abhydrolase_1"/>
    <property type="match status" value="1"/>
</dbReference>
<protein>
    <submittedName>
        <fullName evidence="2">Alpha/beta hydrolase</fullName>
    </submittedName>
</protein>
<accession>A0A6M0RPF7</accession>
<dbReference type="EMBL" id="QXHD01000004">
    <property type="protein sequence ID" value="NEZ58158.1"/>
    <property type="molecule type" value="Genomic_DNA"/>
</dbReference>
<dbReference type="InterPro" id="IPR029058">
    <property type="entry name" value="AB_hydrolase_fold"/>
</dbReference>
<dbReference type="AlphaFoldDB" id="A0A6M0RPF7"/>
<keyword evidence="2" id="KW-0378">Hydrolase</keyword>
<keyword evidence="3" id="KW-1185">Reference proteome</keyword>
<evidence type="ECO:0000313" key="2">
    <source>
        <dbReference type="EMBL" id="NEZ58158.1"/>
    </source>
</evidence>
<organism evidence="2 3">
    <name type="scientific">Adonisia turfae CCMR0081</name>
    <dbReference type="NCBI Taxonomy" id="2292702"/>
    <lineage>
        <taxon>Bacteria</taxon>
        <taxon>Bacillati</taxon>
        <taxon>Cyanobacteriota</taxon>
        <taxon>Adonisia</taxon>
        <taxon>Adonisia turfae</taxon>
    </lineage>
</organism>
<dbReference type="SUPFAM" id="SSF53474">
    <property type="entry name" value="alpha/beta-Hydrolases"/>
    <property type="match status" value="1"/>
</dbReference>
<feature type="domain" description="AB hydrolase-1" evidence="1">
    <location>
        <begin position="62"/>
        <end position="189"/>
    </location>
</feature>
<evidence type="ECO:0000259" key="1">
    <source>
        <dbReference type="Pfam" id="PF00561"/>
    </source>
</evidence>
<proteinExistence type="predicted"/>
<name>A0A6M0RPF7_9CYAN</name>
<dbReference type="GO" id="GO:0016787">
    <property type="term" value="F:hydrolase activity"/>
    <property type="evidence" value="ECO:0007669"/>
    <property type="project" value="UniProtKB-KW"/>
</dbReference>
<comment type="caution">
    <text evidence="2">The sequence shown here is derived from an EMBL/GenBank/DDBJ whole genome shotgun (WGS) entry which is preliminary data.</text>
</comment>
<dbReference type="InterPro" id="IPR000073">
    <property type="entry name" value="AB_hydrolase_1"/>
</dbReference>
<evidence type="ECO:0000313" key="3">
    <source>
        <dbReference type="Proteomes" id="UP000481033"/>
    </source>
</evidence>
<dbReference type="Gene3D" id="3.40.50.1820">
    <property type="entry name" value="alpha/beta hydrolase"/>
    <property type="match status" value="1"/>
</dbReference>
<dbReference type="RefSeq" id="WP_163700508.1">
    <property type="nucleotide sequence ID" value="NZ_QXHD01000004.1"/>
</dbReference>
<reference evidence="2 3" key="1">
    <citation type="journal article" date="2020" name="Microb. Ecol.">
        <title>Ecogenomics of the Marine Benthic Filamentous Cyanobacterium Adonisia.</title>
        <authorList>
            <person name="Walter J.M."/>
            <person name="Coutinho F.H."/>
            <person name="Leomil L."/>
            <person name="Hargreaves P.I."/>
            <person name="Campeao M.E."/>
            <person name="Vieira V.V."/>
            <person name="Silva B.S."/>
            <person name="Fistarol G.O."/>
            <person name="Salomon P.S."/>
            <person name="Sawabe T."/>
            <person name="Mino S."/>
            <person name="Hosokawa M."/>
            <person name="Miyashita H."/>
            <person name="Maruyama F."/>
            <person name="van Verk M.C."/>
            <person name="Dutilh B.E."/>
            <person name="Thompson C.C."/>
            <person name="Thompson F.L."/>
        </authorList>
    </citation>
    <scope>NUCLEOTIDE SEQUENCE [LARGE SCALE GENOMIC DNA]</scope>
    <source>
        <strain evidence="2 3">CCMR0081</strain>
    </source>
</reference>
<sequence length="348" mass="38264">MIKWLRRLTLVVAAILFLTLITGFVYEQWSRHAVAQAFSPPGELVAVNGKLSHLYCTGEGSPTIVLESGINEGGSLVWEAVRPAISQVSRVCAYDQSGIMWSERREQPRDADHIAEDLHNLLMAAHESPPYVMVGHSLGGLLIRVFTDHFSDEVEGLIFVDSSHPEQNQRFPEDLMEIMAYPPTLLLRTISTLGILRLQSPPAPSALPKEAGKAIHDYLPESMTGIADEIAAMDSIFAQAQSTGPFGDMPMVVLTAGHFPDELPYQLDADNMAKLQSTWSEIWPVLQTEIAALSTNSEHRTILESSHNMPYEAPEAIVEAIKDVVMAQREGKSHDKAMATAKHDASTT</sequence>
<gene>
    <name evidence="2" type="ORF">DXZ20_21420</name>
</gene>